<gene>
    <name evidence="1" type="ORF">BT96DRAFT_990434</name>
</gene>
<keyword evidence="2" id="KW-1185">Reference proteome</keyword>
<accession>A0A6A4HV99</accession>
<proteinExistence type="predicted"/>
<evidence type="ECO:0008006" key="3">
    <source>
        <dbReference type="Google" id="ProtNLM"/>
    </source>
</evidence>
<dbReference type="Proteomes" id="UP000799118">
    <property type="component" value="Unassembled WGS sequence"/>
</dbReference>
<dbReference type="OrthoDB" id="2995911at2759"/>
<name>A0A6A4HV99_9AGAR</name>
<evidence type="ECO:0000313" key="1">
    <source>
        <dbReference type="EMBL" id="KAE9403182.1"/>
    </source>
</evidence>
<protein>
    <recommendedName>
        <fullName evidence="3">F-box domain-containing protein</fullName>
    </recommendedName>
</protein>
<dbReference type="EMBL" id="ML769427">
    <property type="protein sequence ID" value="KAE9403182.1"/>
    <property type="molecule type" value="Genomic_DNA"/>
</dbReference>
<evidence type="ECO:0000313" key="2">
    <source>
        <dbReference type="Proteomes" id="UP000799118"/>
    </source>
</evidence>
<sequence length="293" mass="33274">MFVLPPLPLELIALILDHLLDSEMRLASQLATLSKSLNPYIDAHIYRNVVLGRDQARYFIRTLLSGIKPGSFFRSKVKSICFIHEPKIDLEDLAFIFSACSEMRSLSFCLPSWKLFCINDALQHGGPFLIRICCSLSNFDFDRTGSNYHIAKYLTHVDITAHLLFPDEFRHLAAFRRTTHLAIWLAKISHLLHIQPTLPASLEVCITFLSDATDIVDMWFKNKDIAGRFVYHSARSDPLHIKLDADYAISTSWHSAPSIPDAFMEAWARPDGGSTVWEAAERIVELQKTLKAT</sequence>
<reference evidence="1" key="1">
    <citation type="journal article" date="2019" name="Environ. Microbiol.">
        <title>Fungal ecological strategies reflected in gene transcription - a case study of two litter decomposers.</title>
        <authorList>
            <person name="Barbi F."/>
            <person name="Kohler A."/>
            <person name="Barry K."/>
            <person name="Baskaran P."/>
            <person name="Daum C."/>
            <person name="Fauchery L."/>
            <person name="Ihrmark K."/>
            <person name="Kuo A."/>
            <person name="LaButti K."/>
            <person name="Lipzen A."/>
            <person name="Morin E."/>
            <person name="Grigoriev I.V."/>
            <person name="Henrissat B."/>
            <person name="Lindahl B."/>
            <person name="Martin F."/>
        </authorList>
    </citation>
    <scope>NUCLEOTIDE SEQUENCE</scope>
    <source>
        <strain evidence="1">JB14</strain>
    </source>
</reference>
<organism evidence="1 2">
    <name type="scientific">Gymnopus androsaceus JB14</name>
    <dbReference type="NCBI Taxonomy" id="1447944"/>
    <lineage>
        <taxon>Eukaryota</taxon>
        <taxon>Fungi</taxon>
        <taxon>Dikarya</taxon>
        <taxon>Basidiomycota</taxon>
        <taxon>Agaricomycotina</taxon>
        <taxon>Agaricomycetes</taxon>
        <taxon>Agaricomycetidae</taxon>
        <taxon>Agaricales</taxon>
        <taxon>Marasmiineae</taxon>
        <taxon>Omphalotaceae</taxon>
        <taxon>Gymnopus</taxon>
    </lineage>
</organism>
<dbReference type="AlphaFoldDB" id="A0A6A4HV99"/>